<dbReference type="AlphaFoldDB" id="A0A2K2FXU1"/>
<keyword evidence="2" id="KW-1185">Reference proteome</keyword>
<sequence>MGFISMTDLIQVVTAVDDPALNRSIEMTLHSAGFRTTIVQAQDRAMVADAGAEMLDQIRDNLINPTQVFILPPNIVDRMHIRDSLLGALGRDASDPREYGGYPPVIIVTGPMITLALRPNIFSISEFNDLSTDQLSVLFHFEDSVH</sequence>
<dbReference type="Proteomes" id="UP000236327">
    <property type="component" value="Unassembled WGS sequence"/>
</dbReference>
<reference evidence="1 2" key="1">
    <citation type="submission" date="2016-05" db="EMBL/GenBank/DDBJ databases">
        <title>Complete genome sequence of Novosphingobium guangzhouense SA925(T).</title>
        <authorList>
            <person name="Sha S."/>
        </authorList>
    </citation>
    <scope>NUCLEOTIDE SEQUENCE [LARGE SCALE GENOMIC DNA]</scope>
    <source>
        <strain evidence="1 2">SA925</strain>
    </source>
</reference>
<protein>
    <submittedName>
        <fullName evidence="1">Uncharacterized protein</fullName>
    </submittedName>
</protein>
<comment type="caution">
    <text evidence="1">The sequence shown here is derived from an EMBL/GenBank/DDBJ whole genome shotgun (WGS) entry which is preliminary data.</text>
</comment>
<evidence type="ECO:0000313" key="1">
    <source>
        <dbReference type="EMBL" id="PNU03582.1"/>
    </source>
</evidence>
<proteinExistence type="predicted"/>
<name>A0A2K2FXU1_9SPHN</name>
<evidence type="ECO:0000313" key="2">
    <source>
        <dbReference type="Proteomes" id="UP000236327"/>
    </source>
</evidence>
<accession>A0A2K2FXU1</accession>
<gene>
    <name evidence="1" type="ORF">A8V01_23460</name>
</gene>
<dbReference type="EMBL" id="LYMM01000048">
    <property type="protein sequence ID" value="PNU03582.1"/>
    <property type="molecule type" value="Genomic_DNA"/>
</dbReference>
<organism evidence="1 2">
    <name type="scientific">Novosphingobium guangzhouense</name>
    <dbReference type="NCBI Taxonomy" id="1850347"/>
    <lineage>
        <taxon>Bacteria</taxon>
        <taxon>Pseudomonadati</taxon>
        <taxon>Pseudomonadota</taxon>
        <taxon>Alphaproteobacteria</taxon>
        <taxon>Sphingomonadales</taxon>
        <taxon>Sphingomonadaceae</taxon>
        <taxon>Novosphingobium</taxon>
    </lineage>
</organism>